<sequence length="286" mass="31919">MHFVLFSVLCSVSVAVLLKYARQNGLDIWQMIVWNYPAAVCLTYFIFQPSFSGIQLSSLPWAIYVAVAILLPTLFMILSQSLRHAGLIRTEVAQRLSLVISILAAAWLFHEEFSFIRLAGIVVGFLAVIALIGWRKGQQSRGQSHYLLFPLLVFVGYGAIDILFKMVALERSVPYTTSMFFIFCGAMLFAFCKLTYDRAMHNRRISKSALFFGLILGVLNFGNILFYMKAHQTLADSPSVVFTGMNIGVIALGAIVGVWLFNEKLSKMNMIGIALAIVSVLMISYL</sequence>
<keyword evidence="5 6" id="KW-0472">Membrane</keyword>
<evidence type="ECO:0000256" key="2">
    <source>
        <dbReference type="ARBA" id="ARBA00007362"/>
    </source>
</evidence>
<dbReference type="InterPro" id="IPR037185">
    <property type="entry name" value="EmrE-like"/>
</dbReference>
<evidence type="ECO:0000313" key="9">
    <source>
        <dbReference type="Proteomes" id="UP001597418"/>
    </source>
</evidence>
<keyword evidence="9" id="KW-1185">Reference proteome</keyword>
<dbReference type="RefSeq" id="WP_066753355.1">
    <property type="nucleotide sequence ID" value="NZ_JBHUMB010000005.1"/>
</dbReference>
<evidence type="ECO:0000256" key="1">
    <source>
        <dbReference type="ARBA" id="ARBA00004141"/>
    </source>
</evidence>
<dbReference type="Pfam" id="PF00892">
    <property type="entry name" value="EamA"/>
    <property type="match status" value="2"/>
</dbReference>
<organism evidence="8 9">
    <name type="scientific">Sphingobacterium populi</name>
    <dbReference type="NCBI Taxonomy" id="1812824"/>
    <lineage>
        <taxon>Bacteria</taxon>
        <taxon>Pseudomonadati</taxon>
        <taxon>Bacteroidota</taxon>
        <taxon>Sphingobacteriia</taxon>
        <taxon>Sphingobacteriales</taxon>
        <taxon>Sphingobacteriaceae</taxon>
        <taxon>Sphingobacterium</taxon>
    </lineage>
</organism>
<keyword evidence="3 6" id="KW-0812">Transmembrane</keyword>
<feature type="domain" description="EamA" evidence="7">
    <location>
        <begin position="148"/>
        <end position="284"/>
    </location>
</feature>
<dbReference type="PANTHER" id="PTHR32322:SF2">
    <property type="entry name" value="EAMA DOMAIN-CONTAINING PROTEIN"/>
    <property type="match status" value="1"/>
</dbReference>
<evidence type="ECO:0000259" key="7">
    <source>
        <dbReference type="Pfam" id="PF00892"/>
    </source>
</evidence>
<dbReference type="SUPFAM" id="SSF103481">
    <property type="entry name" value="Multidrug resistance efflux transporter EmrE"/>
    <property type="match status" value="2"/>
</dbReference>
<evidence type="ECO:0000256" key="6">
    <source>
        <dbReference type="SAM" id="Phobius"/>
    </source>
</evidence>
<feature type="transmembrane region" description="Helical" evidence="6">
    <location>
        <begin position="92"/>
        <end position="109"/>
    </location>
</feature>
<reference evidence="9" key="1">
    <citation type="journal article" date="2019" name="Int. J. Syst. Evol. Microbiol.">
        <title>The Global Catalogue of Microorganisms (GCM) 10K type strain sequencing project: providing services to taxonomists for standard genome sequencing and annotation.</title>
        <authorList>
            <consortium name="The Broad Institute Genomics Platform"/>
            <consortium name="The Broad Institute Genome Sequencing Center for Infectious Disease"/>
            <person name="Wu L."/>
            <person name="Ma J."/>
        </authorList>
    </citation>
    <scope>NUCLEOTIDE SEQUENCE [LARGE SCALE GENOMIC DNA]</scope>
    <source>
        <strain evidence="9">KCTC 42247</strain>
    </source>
</reference>
<dbReference type="InterPro" id="IPR000620">
    <property type="entry name" value="EamA_dom"/>
</dbReference>
<feature type="transmembrane region" description="Helical" evidence="6">
    <location>
        <begin position="208"/>
        <end position="228"/>
    </location>
</feature>
<dbReference type="Gene3D" id="1.10.3730.20">
    <property type="match status" value="1"/>
</dbReference>
<proteinExistence type="inferred from homology"/>
<evidence type="ECO:0000256" key="3">
    <source>
        <dbReference type="ARBA" id="ARBA00022692"/>
    </source>
</evidence>
<feature type="transmembrane region" description="Helical" evidence="6">
    <location>
        <begin position="146"/>
        <end position="169"/>
    </location>
</feature>
<gene>
    <name evidence="8" type="ORF">ACFSQ6_01400</name>
</gene>
<feature type="transmembrane region" description="Helical" evidence="6">
    <location>
        <begin position="61"/>
        <end position="80"/>
    </location>
</feature>
<evidence type="ECO:0000313" key="8">
    <source>
        <dbReference type="EMBL" id="MFD2742044.1"/>
    </source>
</evidence>
<feature type="transmembrane region" description="Helical" evidence="6">
    <location>
        <begin position="175"/>
        <end position="196"/>
    </location>
</feature>
<evidence type="ECO:0000256" key="4">
    <source>
        <dbReference type="ARBA" id="ARBA00022989"/>
    </source>
</evidence>
<dbReference type="Proteomes" id="UP001597418">
    <property type="component" value="Unassembled WGS sequence"/>
</dbReference>
<feature type="transmembrane region" description="Helical" evidence="6">
    <location>
        <begin position="240"/>
        <end position="261"/>
    </location>
</feature>
<dbReference type="PANTHER" id="PTHR32322">
    <property type="entry name" value="INNER MEMBRANE TRANSPORTER"/>
    <property type="match status" value="1"/>
</dbReference>
<feature type="transmembrane region" description="Helical" evidence="6">
    <location>
        <begin position="115"/>
        <end position="134"/>
    </location>
</feature>
<dbReference type="EMBL" id="JBHUMB010000005">
    <property type="protein sequence ID" value="MFD2742044.1"/>
    <property type="molecule type" value="Genomic_DNA"/>
</dbReference>
<accession>A0ABW5UBA0</accession>
<comment type="similarity">
    <text evidence="2">Belongs to the EamA transporter family.</text>
</comment>
<feature type="domain" description="EamA" evidence="7">
    <location>
        <begin position="3"/>
        <end position="131"/>
    </location>
</feature>
<keyword evidence="4 6" id="KW-1133">Transmembrane helix</keyword>
<name>A0ABW5UBA0_9SPHI</name>
<comment type="subcellular location">
    <subcellularLocation>
        <location evidence="1">Membrane</location>
        <topology evidence="1">Multi-pass membrane protein</topology>
    </subcellularLocation>
</comment>
<dbReference type="InterPro" id="IPR050638">
    <property type="entry name" value="AA-Vitamin_Transporters"/>
</dbReference>
<protein>
    <submittedName>
        <fullName evidence="8">EamA family transporter</fullName>
    </submittedName>
</protein>
<feature type="transmembrane region" description="Helical" evidence="6">
    <location>
        <begin position="268"/>
        <end position="285"/>
    </location>
</feature>
<comment type="caution">
    <text evidence="8">The sequence shown here is derived from an EMBL/GenBank/DDBJ whole genome shotgun (WGS) entry which is preliminary data.</text>
</comment>
<evidence type="ECO:0000256" key="5">
    <source>
        <dbReference type="ARBA" id="ARBA00023136"/>
    </source>
</evidence>